<dbReference type="RefSeq" id="WP_115328611.1">
    <property type="nucleotide sequence ID" value="NZ_JACKST010000008.1"/>
</dbReference>
<dbReference type="Gene3D" id="1.10.10.10">
    <property type="entry name" value="Winged helix-like DNA-binding domain superfamily/Winged helix DNA-binding domain"/>
    <property type="match status" value="1"/>
</dbReference>
<dbReference type="SUPFAM" id="SSF52540">
    <property type="entry name" value="P-loop containing nucleoside triphosphate hydrolases"/>
    <property type="match status" value="1"/>
</dbReference>
<dbReference type="GO" id="GO:0005737">
    <property type="term" value="C:cytoplasm"/>
    <property type="evidence" value="ECO:0007669"/>
    <property type="project" value="TreeGrafter"/>
</dbReference>
<dbReference type="CDD" id="cd06170">
    <property type="entry name" value="LuxR_C_like"/>
    <property type="match status" value="1"/>
</dbReference>
<dbReference type="InterPro" id="IPR000792">
    <property type="entry name" value="Tscrpt_reg_LuxR_C"/>
</dbReference>
<dbReference type="Proteomes" id="UP000254291">
    <property type="component" value="Unassembled WGS sequence"/>
</dbReference>
<dbReference type="SMART" id="SM00421">
    <property type="entry name" value="HTH_LUXR"/>
    <property type="match status" value="1"/>
</dbReference>
<keyword evidence="2" id="KW-0067">ATP-binding</keyword>
<gene>
    <name evidence="4" type="ORF">NCTC10742_05407</name>
</gene>
<evidence type="ECO:0000313" key="5">
    <source>
        <dbReference type="Proteomes" id="UP000254291"/>
    </source>
</evidence>
<dbReference type="Pfam" id="PF13191">
    <property type="entry name" value="AAA_16"/>
    <property type="match status" value="1"/>
</dbReference>
<dbReference type="Pfam" id="PF00196">
    <property type="entry name" value="GerE"/>
    <property type="match status" value="1"/>
</dbReference>
<dbReference type="InterPro" id="IPR036388">
    <property type="entry name" value="WH-like_DNA-bd_sf"/>
</dbReference>
<feature type="domain" description="HTH luxR-type" evidence="3">
    <location>
        <begin position="839"/>
        <end position="901"/>
    </location>
</feature>
<name>A0A378SXK2_9MYCO</name>
<reference evidence="4 5" key="1">
    <citation type="submission" date="2018-06" db="EMBL/GenBank/DDBJ databases">
        <authorList>
            <consortium name="Pathogen Informatics"/>
            <person name="Doyle S."/>
        </authorList>
    </citation>
    <scope>NUCLEOTIDE SEQUENCE [LARGE SCALE GENOMIC DNA]</scope>
    <source>
        <strain evidence="4 5">NCTC10742</strain>
    </source>
</reference>
<protein>
    <submittedName>
        <fullName evidence="4">LuxR family transcriptional regulator</fullName>
    </submittedName>
</protein>
<dbReference type="InterPro" id="IPR027417">
    <property type="entry name" value="P-loop_NTPase"/>
</dbReference>
<sequence length="901" mass="95233">MKAVDDFLAGLQQLQPAGLLIEGEAGIGKTTMLAGVVDAARQAGFRVLSAHGDQSGSGLAHAAIADLFAGVQTDILDGLPELQRRAADGVLRRGDGTGGPTDERVIAAALLGAVHGSATRTPVLVAVDDVQWLDPSSVAVLAFVARRVKGRVGFVVAERPGVGPGLPAATWLQVGTGALTRLPVAPMSLGALHTMLSSRLGRRFSRPQIVRIAEVSGGNPLYALELARVADGAGSRPGQRLPESLSELVRLRVDGLAEDVRDVLLVAASATSPTVDLLAKAVGVTPAAVTGLVEAAEVEGIVVIDGNRIRFTHPVLANGIYAGADPQRRREVHRRLADLKTDPELRARHLALASTVADETTLTTLDAAADAARARGAPAAAAELLEWAMQLGGDSVSRRIRAAEHHVVAGDMRRAATLLEQALVDLRPGVLCAIALNLLAGVRMVEDDYIRAVELLERARADADNDAVLVTTLLSLGFCLGMTGSFTAQLATVREAVAVAERAGVPALTSRALAMWVHVSFQAGNGLDSAALLRAVDLEDPEDNTPIPFRASAARGLSLALTGRLAEADGQLAAVAQRSAQRGAEQDVMAVLGYRTLVAIWRGRYAEADAYAADTMERAEQLGGSMVIAFSVCAAVAAYRGRDEQARDHASRALSQEGDYVALTVWASATLAFLEVSRGNHDQALRAAEPLVELYRGFPGTELMSACFMPDAIEALIAVGRLDDAEPLIAAFERNGAELDRPWQLAVGHRCRALLLNATGDVEGALAAAERAMAEHARLAMPFERARTALTHGEVLRRLRRRDAAAVVVGDALAQFEDLGVPLWIERARQDLSRIAAGRSAVGSELTASERRIAELAASGMSNRDVAEALFVSVKTIETNLSRVYRKLGIRSRAQLGRMLR</sequence>
<dbReference type="PANTHER" id="PTHR16305:SF35">
    <property type="entry name" value="TRANSCRIPTIONAL ACTIVATOR DOMAIN"/>
    <property type="match status" value="1"/>
</dbReference>
<evidence type="ECO:0000256" key="2">
    <source>
        <dbReference type="ARBA" id="ARBA00022840"/>
    </source>
</evidence>
<dbReference type="EMBL" id="UGQM01000001">
    <property type="protein sequence ID" value="STZ46137.1"/>
    <property type="molecule type" value="Genomic_DNA"/>
</dbReference>
<dbReference type="GO" id="GO:0006355">
    <property type="term" value="P:regulation of DNA-templated transcription"/>
    <property type="evidence" value="ECO:0007669"/>
    <property type="project" value="InterPro"/>
</dbReference>
<dbReference type="GO" id="GO:0004016">
    <property type="term" value="F:adenylate cyclase activity"/>
    <property type="evidence" value="ECO:0007669"/>
    <property type="project" value="TreeGrafter"/>
</dbReference>
<dbReference type="PANTHER" id="PTHR16305">
    <property type="entry name" value="TESTICULAR SOLUBLE ADENYLYL CYCLASE"/>
    <property type="match status" value="1"/>
</dbReference>
<dbReference type="AlphaFoldDB" id="A0A378SXK2"/>
<accession>A0A378SXK2</accession>
<dbReference type="SUPFAM" id="SSF48452">
    <property type="entry name" value="TPR-like"/>
    <property type="match status" value="2"/>
</dbReference>
<keyword evidence="1" id="KW-0547">Nucleotide-binding</keyword>
<evidence type="ECO:0000313" key="4">
    <source>
        <dbReference type="EMBL" id="STZ46137.1"/>
    </source>
</evidence>
<dbReference type="Gene3D" id="1.25.40.10">
    <property type="entry name" value="Tetratricopeptide repeat domain"/>
    <property type="match status" value="2"/>
</dbReference>
<dbReference type="InterPro" id="IPR016032">
    <property type="entry name" value="Sig_transdc_resp-reg_C-effctor"/>
</dbReference>
<dbReference type="GO" id="GO:0005524">
    <property type="term" value="F:ATP binding"/>
    <property type="evidence" value="ECO:0007669"/>
    <property type="project" value="UniProtKB-KW"/>
</dbReference>
<dbReference type="PRINTS" id="PR00038">
    <property type="entry name" value="HTHLUXR"/>
</dbReference>
<dbReference type="SUPFAM" id="SSF46894">
    <property type="entry name" value="C-terminal effector domain of the bipartite response regulators"/>
    <property type="match status" value="1"/>
</dbReference>
<dbReference type="PROSITE" id="PS50043">
    <property type="entry name" value="HTH_LUXR_2"/>
    <property type="match status" value="1"/>
</dbReference>
<dbReference type="PROSITE" id="PS00622">
    <property type="entry name" value="HTH_LUXR_1"/>
    <property type="match status" value="1"/>
</dbReference>
<dbReference type="InterPro" id="IPR041664">
    <property type="entry name" value="AAA_16"/>
</dbReference>
<organism evidence="4 5">
    <name type="scientific">Mycolicibacterium gilvum</name>
    <dbReference type="NCBI Taxonomy" id="1804"/>
    <lineage>
        <taxon>Bacteria</taxon>
        <taxon>Bacillati</taxon>
        <taxon>Actinomycetota</taxon>
        <taxon>Actinomycetes</taxon>
        <taxon>Mycobacteriales</taxon>
        <taxon>Mycobacteriaceae</taxon>
        <taxon>Mycolicibacterium</taxon>
    </lineage>
</organism>
<proteinExistence type="predicted"/>
<evidence type="ECO:0000256" key="1">
    <source>
        <dbReference type="ARBA" id="ARBA00022741"/>
    </source>
</evidence>
<dbReference type="GO" id="GO:0003677">
    <property type="term" value="F:DNA binding"/>
    <property type="evidence" value="ECO:0007669"/>
    <property type="project" value="InterPro"/>
</dbReference>
<evidence type="ECO:0000259" key="3">
    <source>
        <dbReference type="PROSITE" id="PS50043"/>
    </source>
</evidence>
<dbReference type="InterPro" id="IPR011990">
    <property type="entry name" value="TPR-like_helical_dom_sf"/>
</dbReference>